<keyword evidence="3" id="KW-1185">Reference proteome</keyword>
<dbReference type="EMBL" id="AP027059">
    <property type="protein sequence ID" value="BDU50849.1"/>
    <property type="molecule type" value="Genomic_DNA"/>
</dbReference>
<dbReference type="RefSeq" id="WP_307903701.1">
    <property type="nucleotide sequence ID" value="NZ_AP027059.1"/>
</dbReference>
<keyword evidence="1" id="KW-0812">Transmembrane</keyword>
<gene>
    <name evidence="2" type="ORF">HLVA_14180</name>
</gene>
<protein>
    <recommendedName>
        <fullName evidence="4">N-acetyltransferase domain-containing protein</fullName>
    </recommendedName>
</protein>
<feature type="transmembrane region" description="Helical" evidence="1">
    <location>
        <begin position="12"/>
        <end position="32"/>
    </location>
</feature>
<sequence>MEAINWLEWFGYAASVVVAVSLMMSSIVKLRWYNLIGAGMFSAYGFLIGAMPVGFLNGFIALADIYYIIKIYQTKEDFEILNSDFNSEYFSHFFKYYSDDIKNYFPDFESNENKKDKVVFFVLRNMIPANLVVGEKAGDKYIVDVDYATPQYRDFKLGRYLFEEMKDNFKKEGINVIVAKSNNEKHSKYLKKIGFNFEKKEGNNELFSKNI</sequence>
<dbReference type="AlphaFoldDB" id="A0AAU9DJ87"/>
<dbReference type="SUPFAM" id="SSF55729">
    <property type="entry name" value="Acyl-CoA N-acyltransferases (Nat)"/>
    <property type="match status" value="1"/>
</dbReference>
<keyword evidence="1" id="KW-0472">Membrane</keyword>
<evidence type="ECO:0000313" key="2">
    <source>
        <dbReference type="EMBL" id="BDU50849.1"/>
    </source>
</evidence>
<accession>A0AAU9DJ87</accession>
<evidence type="ECO:0000313" key="3">
    <source>
        <dbReference type="Proteomes" id="UP001321582"/>
    </source>
</evidence>
<evidence type="ECO:0008006" key="4">
    <source>
        <dbReference type="Google" id="ProtNLM"/>
    </source>
</evidence>
<dbReference type="Proteomes" id="UP001321582">
    <property type="component" value="Chromosome"/>
</dbReference>
<keyword evidence="1" id="KW-1133">Transmembrane helix</keyword>
<feature type="transmembrane region" description="Helical" evidence="1">
    <location>
        <begin position="44"/>
        <end position="69"/>
    </location>
</feature>
<dbReference type="KEGG" id="haby:HLVA_14180"/>
<reference evidence="2 3" key="1">
    <citation type="submission" date="2022-11" db="EMBL/GenBank/DDBJ databases">
        <title>Haliovirga abyssi gen. nov., sp. nov., a mesophilic fermentative bacterium isolated from the Iheya North hydrothermal field and the proposal of Haliovirgaceae fam. nov.</title>
        <authorList>
            <person name="Miyazaki U."/>
            <person name="Tame A."/>
            <person name="Miyazaki J."/>
            <person name="Takai K."/>
            <person name="Sawayama S."/>
            <person name="Kitajima M."/>
            <person name="Okamoto A."/>
            <person name="Nakagawa S."/>
        </authorList>
    </citation>
    <scope>NUCLEOTIDE SEQUENCE [LARGE SCALE GENOMIC DNA]</scope>
    <source>
        <strain evidence="2 3">IC12</strain>
    </source>
</reference>
<organism evidence="2 3">
    <name type="scientific">Haliovirga abyssi</name>
    <dbReference type="NCBI Taxonomy" id="2996794"/>
    <lineage>
        <taxon>Bacteria</taxon>
        <taxon>Fusobacteriati</taxon>
        <taxon>Fusobacteriota</taxon>
        <taxon>Fusobacteriia</taxon>
        <taxon>Fusobacteriales</taxon>
        <taxon>Haliovirgaceae</taxon>
        <taxon>Haliovirga</taxon>
    </lineage>
</organism>
<dbReference type="Gene3D" id="3.40.630.30">
    <property type="match status" value="1"/>
</dbReference>
<proteinExistence type="predicted"/>
<dbReference type="InterPro" id="IPR016181">
    <property type="entry name" value="Acyl_CoA_acyltransferase"/>
</dbReference>
<name>A0AAU9DJ87_9FUSO</name>
<evidence type="ECO:0000256" key="1">
    <source>
        <dbReference type="SAM" id="Phobius"/>
    </source>
</evidence>